<dbReference type="EMBL" id="BLXO01000008">
    <property type="protein sequence ID" value="GFN47221.1"/>
    <property type="molecule type" value="Genomic_DNA"/>
</dbReference>
<name>A0A6L2ZSQ2_9ENTR</name>
<reference evidence="1 2" key="1">
    <citation type="submission" date="2020-06" db="EMBL/GenBank/DDBJ databases">
        <title>The genome sequence of Candidatus Regiella insecticola strain Tut.</title>
        <authorList>
            <person name="Nikoh N."/>
            <person name="Tsuchida T."/>
            <person name="Koga R."/>
            <person name="Oshima K."/>
            <person name="Hattori M."/>
            <person name="Fukatsu T."/>
        </authorList>
    </citation>
    <scope>NUCLEOTIDE SEQUENCE [LARGE SCALE GENOMIC DNA]</scope>
    <source>
        <strain evidence="1 2">Tut</strain>
    </source>
</reference>
<dbReference type="AlphaFoldDB" id="A0A6L2ZSQ2"/>
<dbReference type="Proteomes" id="UP000504714">
    <property type="component" value="Unassembled WGS sequence"/>
</dbReference>
<protein>
    <submittedName>
        <fullName evidence="1">Uncharacterized protein</fullName>
    </submittedName>
</protein>
<comment type="caution">
    <text evidence="1">The sequence shown here is derived from an EMBL/GenBank/DDBJ whole genome shotgun (WGS) entry which is preliminary data.</text>
</comment>
<gene>
    <name evidence="1" type="ORF">RINTU1_31830</name>
</gene>
<evidence type="ECO:0000313" key="1">
    <source>
        <dbReference type="EMBL" id="GFN47221.1"/>
    </source>
</evidence>
<evidence type="ECO:0000313" key="2">
    <source>
        <dbReference type="Proteomes" id="UP000504714"/>
    </source>
</evidence>
<accession>A0A6L2ZSQ2</accession>
<proteinExistence type="predicted"/>
<organism evidence="1 2">
    <name type="scientific">Candidatus Regiella insecticola</name>
    <dbReference type="NCBI Taxonomy" id="138073"/>
    <lineage>
        <taxon>Bacteria</taxon>
        <taxon>Pseudomonadati</taxon>
        <taxon>Pseudomonadota</taxon>
        <taxon>Gammaproteobacteria</taxon>
        <taxon>Enterobacterales</taxon>
        <taxon>Enterobacteriaceae</taxon>
        <taxon>aphid secondary symbionts</taxon>
        <taxon>Candidatus Regiella</taxon>
    </lineage>
</organism>
<sequence length="42" mass="4910">MGEYKKVWGTHPNHSPLTIKSLTLIHLQKNDYTHCQTMERTA</sequence>